<proteinExistence type="predicted"/>
<dbReference type="RefSeq" id="XP_044545438.1">
    <property type="nucleotide sequence ID" value="XM_044698382.1"/>
</dbReference>
<evidence type="ECO:0000256" key="1">
    <source>
        <dbReference type="SAM" id="MobiDB-lite"/>
    </source>
</evidence>
<feature type="compositionally biased region" description="Low complexity" evidence="1">
    <location>
        <begin position="102"/>
        <end position="111"/>
    </location>
</feature>
<feature type="transmembrane region" description="Helical" evidence="2">
    <location>
        <begin position="252"/>
        <end position="276"/>
    </location>
</feature>
<reference evidence="3 4" key="1">
    <citation type="journal article" date="2018" name="BMC Genomics">
        <title>The genome of Naegleria lovaniensis, the basis for a comparative approach to unravel pathogenicity factors of the human pathogenic amoeba N. fowleri.</title>
        <authorList>
            <person name="Liechti N."/>
            <person name="Schurch N."/>
            <person name="Bruggmann R."/>
            <person name="Wittwer M."/>
        </authorList>
    </citation>
    <scope>NUCLEOTIDE SEQUENCE [LARGE SCALE GENOMIC DNA]</scope>
    <source>
        <strain evidence="3 4">ATCC 30569</strain>
    </source>
</reference>
<keyword evidence="2" id="KW-0812">Transmembrane</keyword>
<evidence type="ECO:0000256" key="2">
    <source>
        <dbReference type="SAM" id="Phobius"/>
    </source>
</evidence>
<comment type="caution">
    <text evidence="3">The sequence shown here is derived from an EMBL/GenBank/DDBJ whole genome shotgun (WGS) entry which is preliminary data.</text>
</comment>
<dbReference type="AlphaFoldDB" id="A0AA88KHG7"/>
<dbReference type="Proteomes" id="UP000816034">
    <property type="component" value="Unassembled WGS sequence"/>
</dbReference>
<feature type="transmembrane region" description="Helical" evidence="2">
    <location>
        <begin position="215"/>
        <end position="232"/>
    </location>
</feature>
<evidence type="ECO:0000313" key="4">
    <source>
        <dbReference type="Proteomes" id="UP000816034"/>
    </source>
</evidence>
<organism evidence="3 4">
    <name type="scientific">Naegleria lovaniensis</name>
    <name type="common">Amoeba</name>
    <dbReference type="NCBI Taxonomy" id="51637"/>
    <lineage>
        <taxon>Eukaryota</taxon>
        <taxon>Discoba</taxon>
        <taxon>Heterolobosea</taxon>
        <taxon>Tetramitia</taxon>
        <taxon>Eutetramitia</taxon>
        <taxon>Vahlkampfiidae</taxon>
        <taxon>Naegleria</taxon>
    </lineage>
</organism>
<keyword evidence="4" id="KW-1185">Reference proteome</keyword>
<protein>
    <submittedName>
        <fullName evidence="3">Uncharacterized protein</fullName>
    </submittedName>
</protein>
<name>A0AA88KHG7_NAELO</name>
<gene>
    <name evidence="3" type="ORF">C9374_008319</name>
</gene>
<dbReference type="GeneID" id="68100773"/>
<sequence length="279" mass="30883">MQPQHQTSAEYQQDPQENDHTINPITIENNEYAVTATISAYSSSESIDLGEMAPLETQTHLQHEEVESTTRSTSIDESQSEQRSVHPSVHFAPSTEDSSSQHNNHNNLNHHQTSKQHHTEHHPQHHETILDRLDDVLDTSTAEDSPSQSKVCDNADLVVDHTTSMPSSTTTSEVSVLENKLESSYNDLKVAEKEEGTSETAPKSAFAKALLRKKIINLILFFLGTMCFKFSYETLSGAIGLTILTRLEGHPVGATTILSLLTITFGISQSISSTLWKDC</sequence>
<keyword evidence="2" id="KW-0472">Membrane</keyword>
<feature type="region of interest" description="Disordered" evidence="1">
    <location>
        <begin position="1"/>
        <end position="27"/>
    </location>
</feature>
<accession>A0AA88KHG7</accession>
<feature type="region of interest" description="Disordered" evidence="1">
    <location>
        <begin position="60"/>
        <end position="127"/>
    </location>
</feature>
<keyword evidence="2" id="KW-1133">Transmembrane helix</keyword>
<dbReference type="EMBL" id="PYSW02000034">
    <property type="protein sequence ID" value="KAG2378176.1"/>
    <property type="molecule type" value="Genomic_DNA"/>
</dbReference>
<evidence type="ECO:0000313" key="3">
    <source>
        <dbReference type="EMBL" id="KAG2378176.1"/>
    </source>
</evidence>